<keyword evidence="1" id="KW-0732">Signal</keyword>
<evidence type="ECO:0000313" key="3">
    <source>
        <dbReference type="Proteomes" id="UP001446871"/>
    </source>
</evidence>
<comment type="caution">
    <text evidence="2">The sequence shown here is derived from an EMBL/GenBank/DDBJ whole genome shotgun (WGS) entry which is preliminary data.</text>
</comment>
<protein>
    <recommendedName>
        <fullName evidence="4">Secreted protein</fullName>
    </recommendedName>
</protein>
<feature type="chain" id="PRO_5046892428" description="Secreted protein" evidence="1">
    <location>
        <begin position="25"/>
        <end position="148"/>
    </location>
</feature>
<proteinExistence type="predicted"/>
<reference evidence="2 3" key="1">
    <citation type="submission" date="2023-01" db="EMBL/GenBank/DDBJ databases">
        <title>Analysis of 21 Apiospora genomes using comparative genomics revels a genus with tremendous synthesis potential of carbohydrate active enzymes and secondary metabolites.</title>
        <authorList>
            <person name="Sorensen T."/>
        </authorList>
    </citation>
    <scope>NUCLEOTIDE SEQUENCE [LARGE SCALE GENOMIC DNA]</scope>
    <source>
        <strain evidence="2 3">CBS 83171</strain>
    </source>
</reference>
<sequence length="148" mass="15707">MKCFLGLTAVGLALHIVVDLLARAQLQVLNPGAVAAAHAVELRTSTGGILNNRRSKGVGLRDAATLADETEALSDADLLKESFDAGTLQCGDDGSDLRLDILCLQRRVVRNAVCELARLSEIVVAPLYQFGAVEEVVGEFLSEKGHLP</sequence>
<feature type="signal peptide" evidence="1">
    <location>
        <begin position="1"/>
        <end position="24"/>
    </location>
</feature>
<organism evidence="2 3">
    <name type="scientific">Apiospora saccharicola</name>
    <dbReference type="NCBI Taxonomy" id="335842"/>
    <lineage>
        <taxon>Eukaryota</taxon>
        <taxon>Fungi</taxon>
        <taxon>Dikarya</taxon>
        <taxon>Ascomycota</taxon>
        <taxon>Pezizomycotina</taxon>
        <taxon>Sordariomycetes</taxon>
        <taxon>Xylariomycetidae</taxon>
        <taxon>Amphisphaeriales</taxon>
        <taxon>Apiosporaceae</taxon>
        <taxon>Apiospora</taxon>
    </lineage>
</organism>
<name>A0ABR1VMP2_9PEZI</name>
<keyword evidence="3" id="KW-1185">Reference proteome</keyword>
<dbReference type="EMBL" id="JAQQWM010000003">
    <property type="protein sequence ID" value="KAK8072127.1"/>
    <property type="molecule type" value="Genomic_DNA"/>
</dbReference>
<dbReference type="Proteomes" id="UP001446871">
    <property type="component" value="Unassembled WGS sequence"/>
</dbReference>
<accession>A0ABR1VMP2</accession>
<evidence type="ECO:0008006" key="4">
    <source>
        <dbReference type="Google" id="ProtNLM"/>
    </source>
</evidence>
<evidence type="ECO:0000256" key="1">
    <source>
        <dbReference type="SAM" id="SignalP"/>
    </source>
</evidence>
<gene>
    <name evidence="2" type="ORF">PG996_005475</name>
</gene>
<evidence type="ECO:0000313" key="2">
    <source>
        <dbReference type="EMBL" id="KAK8072127.1"/>
    </source>
</evidence>